<name>A0A2N5RY96_9BASI</name>
<dbReference type="EMBL" id="PGCJ01001366">
    <property type="protein sequence ID" value="PLW05977.1"/>
    <property type="molecule type" value="Genomic_DNA"/>
</dbReference>
<protein>
    <submittedName>
        <fullName evidence="1">Uncharacterized protein</fullName>
    </submittedName>
</protein>
<feature type="non-terminal residue" evidence="1">
    <location>
        <position position="55"/>
    </location>
</feature>
<evidence type="ECO:0000313" key="2">
    <source>
        <dbReference type="Proteomes" id="UP000235388"/>
    </source>
</evidence>
<proteinExistence type="predicted"/>
<accession>A0A2N5RY96</accession>
<organism evidence="1 2">
    <name type="scientific">Puccinia coronata f. sp. avenae</name>
    <dbReference type="NCBI Taxonomy" id="200324"/>
    <lineage>
        <taxon>Eukaryota</taxon>
        <taxon>Fungi</taxon>
        <taxon>Dikarya</taxon>
        <taxon>Basidiomycota</taxon>
        <taxon>Pucciniomycotina</taxon>
        <taxon>Pucciniomycetes</taxon>
        <taxon>Pucciniales</taxon>
        <taxon>Pucciniaceae</taxon>
        <taxon>Puccinia</taxon>
    </lineage>
</organism>
<sequence length="55" mass="6036">GKRENSLLQELARIVADLLGLKSHVKTQEGLFKPDFFLAPTCISDFTQGSIAPSF</sequence>
<dbReference type="AlphaFoldDB" id="A0A2N5RY96"/>
<keyword evidence="2" id="KW-1185">Reference proteome</keyword>
<comment type="caution">
    <text evidence="1">The sequence shown here is derived from an EMBL/GenBank/DDBJ whole genome shotgun (WGS) entry which is preliminary data.</text>
</comment>
<feature type="non-terminal residue" evidence="1">
    <location>
        <position position="1"/>
    </location>
</feature>
<reference evidence="1 2" key="1">
    <citation type="submission" date="2017-11" db="EMBL/GenBank/DDBJ databases">
        <title>De novo assembly and phasing of dikaryotic genomes from two isolates of Puccinia coronata f. sp. avenae, the causal agent of oat crown rust.</title>
        <authorList>
            <person name="Miller M.E."/>
            <person name="Zhang Y."/>
            <person name="Omidvar V."/>
            <person name="Sperschneider J."/>
            <person name="Schwessinger B."/>
            <person name="Raley C."/>
            <person name="Palmer J.M."/>
            <person name="Garnica D."/>
            <person name="Upadhyaya N."/>
            <person name="Rathjen J."/>
            <person name="Taylor J.M."/>
            <person name="Park R.F."/>
            <person name="Dodds P.N."/>
            <person name="Hirsch C.D."/>
            <person name="Kianian S.F."/>
            <person name="Figueroa M."/>
        </authorList>
    </citation>
    <scope>NUCLEOTIDE SEQUENCE [LARGE SCALE GENOMIC DNA]</scope>
    <source>
        <strain evidence="1">12NC29</strain>
    </source>
</reference>
<evidence type="ECO:0000313" key="1">
    <source>
        <dbReference type="EMBL" id="PLW05977.1"/>
    </source>
</evidence>
<gene>
    <name evidence="1" type="ORF">PCANC_27154</name>
</gene>
<dbReference type="Proteomes" id="UP000235388">
    <property type="component" value="Unassembled WGS sequence"/>
</dbReference>